<dbReference type="Proteomes" id="UP000007015">
    <property type="component" value="Chromosome 5"/>
</dbReference>
<organism evidence="3 4">
    <name type="scientific">Oryza sativa subsp. indica</name>
    <name type="common">Rice</name>
    <dbReference type="NCBI Taxonomy" id="39946"/>
    <lineage>
        <taxon>Eukaryota</taxon>
        <taxon>Viridiplantae</taxon>
        <taxon>Streptophyta</taxon>
        <taxon>Embryophyta</taxon>
        <taxon>Tracheophyta</taxon>
        <taxon>Spermatophyta</taxon>
        <taxon>Magnoliopsida</taxon>
        <taxon>Liliopsida</taxon>
        <taxon>Poales</taxon>
        <taxon>Poaceae</taxon>
        <taxon>BOP clade</taxon>
        <taxon>Oryzoideae</taxon>
        <taxon>Oryzeae</taxon>
        <taxon>Oryzinae</taxon>
        <taxon>Oryza</taxon>
        <taxon>Oryza sativa</taxon>
    </lineage>
</organism>
<dbReference type="STRING" id="39946.B8AYZ2"/>
<dbReference type="AlphaFoldDB" id="B8AYZ2"/>
<dbReference type="PROSITE" id="PS51011">
    <property type="entry name" value="ARID"/>
    <property type="match status" value="1"/>
</dbReference>
<evidence type="ECO:0000313" key="4">
    <source>
        <dbReference type="Proteomes" id="UP000007015"/>
    </source>
</evidence>
<evidence type="ECO:0000259" key="2">
    <source>
        <dbReference type="PROSITE" id="PS51011"/>
    </source>
</evidence>
<feature type="region of interest" description="Disordered" evidence="1">
    <location>
        <begin position="107"/>
        <end position="130"/>
    </location>
</feature>
<gene>
    <name evidence="3" type="ORF">OsI_18814</name>
</gene>
<reference evidence="3 4" key="1">
    <citation type="journal article" date="2005" name="PLoS Biol.">
        <title>The genomes of Oryza sativa: a history of duplications.</title>
        <authorList>
            <person name="Yu J."/>
            <person name="Wang J."/>
            <person name="Lin W."/>
            <person name="Li S."/>
            <person name="Li H."/>
            <person name="Zhou J."/>
            <person name="Ni P."/>
            <person name="Dong W."/>
            <person name="Hu S."/>
            <person name="Zeng C."/>
            <person name="Zhang J."/>
            <person name="Zhang Y."/>
            <person name="Li R."/>
            <person name="Xu Z."/>
            <person name="Li S."/>
            <person name="Li X."/>
            <person name="Zheng H."/>
            <person name="Cong L."/>
            <person name="Lin L."/>
            <person name="Yin J."/>
            <person name="Geng J."/>
            <person name="Li G."/>
            <person name="Shi J."/>
            <person name="Liu J."/>
            <person name="Lv H."/>
            <person name="Li J."/>
            <person name="Wang J."/>
            <person name="Deng Y."/>
            <person name="Ran L."/>
            <person name="Shi X."/>
            <person name="Wang X."/>
            <person name="Wu Q."/>
            <person name="Li C."/>
            <person name="Ren X."/>
            <person name="Wang J."/>
            <person name="Wang X."/>
            <person name="Li D."/>
            <person name="Liu D."/>
            <person name="Zhang X."/>
            <person name="Ji Z."/>
            <person name="Zhao W."/>
            <person name="Sun Y."/>
            <person name="Zhang Z."/>
            <person name="Bao J."/>
            <person name="Han Y."/>
            <person name="Dong L."/>
            <person name="Ji J."/>
            <person name="Chen P."/>
            <person name="Wu S."/>
            <person name="Liu J."/>
            <person name="Xiao Y."/>
            <person name="Bu D."/>
            <person name="Tan J."/>
            <person name="Yang L."/>
            <person name="Ye C."/>
            <person name="Zhang J."/>
            <person name="Xu J."/>
            <person name="Zhou Y."/>
            <person name="Yu Y."/>
            <person name="Zhang B."/>
            <person name="Zhuang S."/>
            <person name="Wei H."/>
            <person name="Liu B."/>
            <person name="Lei M."/>
            <person name="Yu H."/>
            <person name="Li Y."/>
            <person name="Xu H."/>
            <person name="Wei S."/>
            <person name="He X."/>
            <person name="Fang L."/>
            <person name="Zhang Z."/>
            <person name="Zhang Y."/>
            <person name="Huang X."/>
            <person name="Su Z."/>
            <person name="Tong W."/>
            <person name="Li J."/>
            <person name="Tong Z."/>
            <person name="Li S."/>
            <person name="Ye J."/>
            <person name="Wang L."/>
            <person name="Fang L."/>
            <person name="Lei T."/>
            <person name="Chen C."/>
            <person name="Chen H."/>
            <person name="Xu Z."/>
            <person name="Li H."/>
            <person name="Huang H."/>
            <person name="Zhang F."/>
            <person name="Xu H."/>
            <person name="Li N."/>
            <person name="Zhao C."/>
            <person name="Li S."/>
            <person name="Dong L."/>
            <person name="Huang Y."/>
            <person name="Li L."/>
            <person name="Xi Y."/>
            <person name="Qi Q."/>
            <person name="Li W."/>
            <person name="Zhang B."/>
            <person name="Hu W."/>
            <person name="Zhang Y."/>
            <person name="Tian X."/>
            <person name="Jiao Y."/>
            <person name="Liang X."/>
            <person name="Jin J."/>
            <person name="Gao L."/>
            <person name="Zheng W."/>
            <person name="Hao B."/>
            <person name="Liu S."/>
            <person name="Wang W."/>
            <person name="Yuan L."/>
            <person name="Cao M."/>
            <person name="McDermott J."/>
            <person name="Samudrala R."/>
            <person name="Wang J."/>
            <person name="Wong G.K."/>
            <person name="Yang H."/>
        </authorList>
    </citation>
    <scope>NUCLEOTIDE SEQUENCE [LARGE SCALE GENOMIC DNA]</scope>
    <source>
        <strain evidence="4">cv. 93-11</strain>
    </source>
</reference>
<evidence type="ECO:0000256" key="1">
    <source>
        <dbReference type="SAM" id="MobiDB-lite"/>
    </source>
</evidence>
<sequence length="144" mass="15623">MDQIEDADVEMPELVELVDDEGGLQEIIDIVRVHRWKATYERIIATAADVNSLILSNHVQLLYQFDKNLDRYTHIVAIDAVAVELVDGEAMRRYALTRHVRGDLASTERRTCSPAPSTSRHGPPPVAVGSGAYAVGGGGGTAVV</sequence>
<dbReference type="Gramene" id="BGIOSGA019335-TA">
    <property type="protein sequence ID" value="BGIOSGA019335-PA"/>
    <property type="gene ID" value="BGIOSGA019335"/>
</dbReference>
<dbReference type="InterPro" id="IPR001606">
    <property type="entry name" value="ARID_dom"/>
</dbReference>
<feature type="domain" description="ARID" evidence="2">
    <location>
        <begin position="1"/>
        <end position="70"/>
    </location>
</feature>
<name>B8AYZ2_ORYSI</name>
<dbReference type="HOGENOM" id="CLU_1799658_0_0_1"/>
<proteinExistence type="predicted"/>
<keyword evidence="4" id="KW-1185">Reference proteome</keyword>
<dbReference type="OMA" id="DRYTHIV"/>
<evidence type="ECO:0000313" key="3">
    <source>
        <dbReference type="EMBL" id="EEC78677.1"/>
    </source>
</evidence>
<dbReference type="EMBL" id="CM000130">
    <property type="protein sequence ID" value="EEC78677.1"/>
    <property type="molecule type" value="Genomic_DNA"/>
</dbReference>
<protein>
    <recommendedName>
        <fullName evidence="2">ARID domain-containing protein</fullName>
    </recommendedName>
</protein>
<accession>B8AYZ2</accession>
<dbReference type="GO" id="GO:0003677">
    <property type="term" value="F:DNA binding"/>
    <property type="evidence" value="ECO:0007669"/>
    <property type="project" value="InterPro"/>
</dbReference>